<protein>
    <submittedName>
        <fullName evidence="2">Uncharacterized protein</fullName>
    </submittedName>
</protein>
<dbReference type="AlphaFoldDB" id="A0AAV0KD19"/>
<keyword evidence="3" id="KW-1185">Reference proteome</keyword>
<organism evidence="2 3">
    <name type="scientific">Linum tenue</name>
    <dbReference type="NCBI Taxonomy" id="586396"/>
    <lineage>
        <taxon>Eukaryota</taxon>
        <taxon>Viridiplantae</taxon>
        <taxon>Streptophyta</taxon>
        <taxon>Embryophyta</taxon>
        <taxon>Tracheophyta</taxon>
        <taxon>Spermatophyta</taxon>
        <taxon>Magnoliopsida</taxon>
        <taxon>eudicotyledons</taxon>
        <taxon>Gunneridae</taxon>
        <taxon>Pentapetalae</taxon>
        <taxon>rosids</taxon>
        <taxon>fabids</taxon>
        <taxon>Malpighiales</taxon>
        <taxon>Linaceae</taxon>
        <taxon>Linum</taxon>
    </lineage>
</organism>
<evidence type="ECO:0000313" key="1">
    <source>
        <dbReference type="EMBL" id="CAI0419577.1"/>
    </source>
</evidence>
<name>A0AAV0KD19_9ROSI</name>
<accession>A0AAV0KD19</accession>
<dbReference type="EMBL" id="CAMGYJ010000005">
    <property type="protein sequence ID" value="CAI0419941.1"/>
    <property type="molecule type" value="Genomic_DNA"/>
</dbReference>
<reference evidence="2" key="1">
    <citation type="submission" date="2022-08" db="EMBL/GenBank/DDBJ databases">
        <authorList>
            <person name="Gutierrez-Valencia J."/>
        </authorList>
    </citation>
    <scope>NUCLEOTIDE SEQUENCE</scope>
</reference>
<dbReference type="InterPro" id="IPR021899">
    <property type="entry name" value="DUF3511"/>
</dbReference>
<proteinExistence type="predicted"/>
<evidence type="ECO:0000313" key="3">
    <source>
        <dbReference type="Proteomes" id="UP001154282"/>
    </source>
</evidence>
<dbReference type="Pfam" id="PF12023">
    <property type="entry name" value="DUF3511"/>
    <property type="match status" value="1"/>
</dbReference>
<comment type="caution">
    <text evidence="2">The sequence shown here is derived from an EMBL/GenBank/DDBJ whole genome shotgun (WGS) entry which is preliminary data.</text>
</comment>
<gene>
    <name evidence="1" type="ORF">LITE_LOCUS18050</name>
    <name evidence="2" type="ORF">LITE_LOCUS18189</name>
</gene>
<evidence type="ECO:0000313" key="2">
    <source>
        <dbReference type="EMBL" id="CAI0419941.1"/>
    </source>
</evidence>
<dbReference type="Proteomes" id="UP001154282">
    <property type="component" value="Unassembled WGS sequence"/>
</dbReference>
<sequence>MEGKMKGSLKKSFRWIKDACNQVVHGWK</sequence>
<dbReference type="EMBL" id="CAMGYJ010000005">
    <property type="protein sequence ID" value="CAI0419577.1"/>
    <property type="molecule type" value="Genomic_DNA"/>
</dbReference>